<keyword evidence="1" id="KW-0812">Transmembrane</keyword>
<feature type="transmembrane region" description="Helical" evidence="1">
    <location>
        <begin position="103"/>
        <end position="123"/>
    </location>
</feature>
<dbReference type="RefSeq" id="WP_409550033.1">
    <property type="nucleotide sequence ID" value="NZ_JBKBDE010000003.1"/>
</dbReference>
<dbReference type="EMBL" id="JBKBDE010000003">
    <property type="protein sequence ID" value="MFN6551284.1"/>
    <property type="molecule type" value="Genomic_DNA"/>
</dbReference>
<comment type="caution">
    <text evidence="2">The sequence shown here is derived from an EMBL/GenBank/DDBJ whole genome shotgun (WGS) entry which is preliminary data.</text>
</comment>
<dbReference type="InterPro" id="IPR021215">
    <property type="entry name" value="DUF2752"/>
</dbReference>
<protein>
    <submittedName>
        <fullName evidence="2">DUF2752 domain-containing protein</fullName>
    </submittedName>
</protein>
<reference evidence="2 3" key="1">
    <citation type="submission" date="2024-12" db="EMBL/GenBank/DDBJ databases">
        <title>The coexistence of Mycolicibacterium septicum and Mycolicibacterium nivoides in clinical samples.</title>
        <authorList>
            <person name="Wang C."/>
            <person name="Feng Y."/>
            <person name="Zong Z."/>
        </authorList>
    </citation>
    <scope>NUCLEOTIDE SEQUENCE [LARGE SCALE GENOMIC DNA]</scope>
    <source>
        <strain evidence="2 3">120310</strain>
    </source>
</reference>
<feature type="transmembrane region" description="Helical" evidence="1">
    <location>
        <begin position="12"/>
        <end position="33"/>
    </location>
</feature>
<organism evidence="2 3">
    <name type="scientific">Mycolicibacterium septicum</name>
    <dbReference type="NCBI Taxonomy" id="98668"/>
    <lineage>
        <taxon>Bacteria</taxon>
        <taxon>Bacillati</taxon>
        <taxon>Actinomycetota</taxon>
        <taxon>Actinomycetes</taxon>
        <taxon>Mycobacteriales</taxon>
        <taxon>Mycobacteriaceae</taxon>
        <taxon>Mycolicibacterium</taxon>
    </lineage>
</organism>
<feature type="transmembrane region" description="Helical" evidence="1">
    <location>
        <begin position="73"/>
        <end position="96"/>
    </location>
</feature>
<keyword evidence="3" id="KW-1185">Reference proteome</keyword>
<gene>
    <name evidence="2" type="ORF">ACK4CP_12835</name>
</gene>
<keyword evidence="1" id="KW-1133">Transmembrane helix</keyword>
<proteinExistence type="predicted"/>
<keyword evidence="1" id="KW-0472">Membrane</keyword>
<name>A0ABW9LUV7_9MYCO</name>
<sequence length="138" mass="14620">MERSGRTTTTSSGRYSLLAGGALVAGALAYIGVADPHRPGFLFPGCPFKALTGWDCPACGGLRMTHDLLHGDVGAAVVDNVFVLVGLPVLVVWLLVRWRLGKTLFPLPAMITIVVTLVAWTVVRNLPGFPLVPTLTAQ</sequence>
<accession>A0ABW9LUV7</accession>
<dbReference type="Proteomes" id="UP001635817">
    <property type="component" value="Unassembled WGS sequence"/>
</dbReference>
<evidence type="ECO:0000256" key="1">
    <source>
        <dbReference type="SAM" id="Phobius"/>
    </source>
</evidence>
<dbReference type="Pfam" id="PF10825">
    <property type="entry name" value="DUF2752"/>
    <property type="match status" value="1"/>
</dbReference>
<evidence type="ECO:0000313" key="2">
    <source>
        <dbReference type="EMBL" id="MFN6551284.1"/>
    </source>
</evidence>
<evidence type="ECO:0000313" key="3">
    <source>
        <dbReference type="Proteomes" id="UP001635817"/>
    </source>
</evidence>